<protein>
    <submittedName>
        <fullName evidence="1">Uncharacterized protein</fullName>
    </submittedName>
</protein>
<evidence type="ECO:0000313" key="1">
    <source>
        <dbReference type="EMBL" id="GBM02697.1"/>
    </source>
</evidence>
<dbReference type="Proteomes" id="UP000499080">
    <property type="component" value="Unassembled WGS sequence"/>
</dbReference>
<comment type="caution">
    <text evidence="1">The sequence shown here is derived from an EMBL/GenBank/DDBJ whole genome shotgun (WGS) entry which is preliminary data.</text>
</comment>
<organism evidence="1 2">
    <name type="scientific">Araneus ventricosus</name>
    <name type="common">Orbweaver spider</name>
    <name type="synonym">Epeira ventricosa</name>
    <dbReference type="NCBI Taxonomy" id="182803"/>
    <lineage>
        <taxon>Eukaryota</taxon>
        <taxon>Metazoa</taxon>
        <taxon>Ecdysozoa</taxon>
        <taxon>Arthropoda</taxon>
        <taxon>Chelicerata</taxon>
        <taxon>Arachnida</taxon>
        <taxon>Araneae</taxon>
        <taxon>Araneomorphae</taxon>
        <taxon>Entelegynae</taxon>
        <taxon>Araneoidea</taxon>
        <taxon>Araneidae</taxon>
        <taxon>Araneus</taxon>
    </lineage>
</organism>
<reference evidence="1 2" key="1">
    <citation type="journal article" date="2019" name="Sci. Rep.">
        <title>Orb-weaving spider Araneus ventricosus genome elucidates the spidroin gene catalogue.</title>
        <authorList>
            <person name="Kono N."/>
            <person name="Nakamura H."/>
            <person name="Ohtoshi R."/>
            <person name="Moran D.A.P."/>
            <person name="Shinohara A."/>
            <person name="Yoshida Y."/>
            <person name="Fujiwara M."/>
            <person name="Mori M."/>
            <person name="Tomita M."/>
            <person name="Arakawa K."/>
        </authorList>
    </citation>
    <scope>NUCLEOTIDE SEQUENCE [LARGE SCALE GENOMIC DNA]</scope>
</reference>
<dbReference type="AlphaFoldDB" id="A0A4Y2CG21"/>
<evidence type="ECO:0000313" key="2">
    <source>
        <dbReference type="Proteomes" id="UP000499080"/>
    </source>
</evidence>
<dbReference type="EMBL" id="BGPR01000182">
    <property type="protein sequence ID" value="GBM02697.1"/>
    <property type="molecule type" value="Genomic_DNA"/>
</dbReference>
<sequence length="101" mass="11192">MDIQPSVNPSQSFLSPTLPNYTPHLWPGNPNGVVYIQSGWISTLPQIHPNHSYPLSSPNYTPHLWPGNPNGVMDIQPFAPLHVNSERFSLTCMWCVGAARA</sequence>
<accession>A0A4Y2CG21</accession>
<name>A0A4Y2CG21_ARAVE</name>
<gene>
    <name evidence="1" type="ORF">AVEN_258981_1</name>
</gene>
<keyword evidence="2" id="KW-1185">Reference proteome</keyword>
<proteinExistence type="predicted"/>